<protein>
    <submittedName>
        <fullName evidence="1">Uncharacterized protein</fullName>
    </submittedName>
</protein>
<dbReference type="AlphaFoldDB" id="A0A6J4JAH9"/>
<gene>
    <name evidence="1" type="ORF">AVDCRST_MAG56-3132</name>
</gene>
<evidence type="ECO:0000313" key="1">
    <source>
        <dbReference type="EMBL" id="CAA9272254.1"/>
    </source>
</evidence>
<accession>A0A6J4JAH9</accession>
<name>A0A6J4JAH9_9SPHI</name>
<sequence>MNKEKEVEDLLQSALENLETVAHAKGLWTQPEPGRVPGSGRGRVDGVLELTLDAHQIKLYAEVKKELRNHHLPQLLTLAKQYQPFMVIAGKIFPKLKAELRENGIAYLEANGNAWIRRNGLLIWVDHQQPAGTGKVKTVPERPNRAFTKTGLKVVFHFLLDETSLHLSYREIAARSGVALGQVNYVFNGLRERGFLVKFNQNEYRLTNKRALLDRWLEAYEERLKPSLAMGRFRFLKAEDFDNWRNIALKNAKSRWGGEAAGDLYTNYLKPATLTVYTLETKTELMSNYRLVPDANGFVEAYEKFWSDDEVNTNVVPPLLAYTDLINTNDKRCQDTAQLIYDAFKDRFE</sequence>
<reference evidence="1" key="1">
    <citation type="submission" date="2020-02" db="EMBL/GenBank/DDBJ databases">
        <authorList>
            <person name="Meier V. D."/>
        </authorList>
    </citation>
    <scope>NUCLEOTIDE SEQUENCE</scope>
    <source>
        <strain evidence="1">AVDCRST_MAG56</strain>
    </source>
</reference>
<organism evidence="1">
    <name type="scientific">uncultured Cytophagales bacterium</name>
    <dbReference type="NCBI Taxonomy" id="158755"/>
    <lineage>
        <taxon>Bacteria</taxon>
        <taxon>Pseudomonadati</taxon>
        <taxon>Bacteroidota</taxon>
        <taxon>Sphingobacteriia</taxon>
        <taxon>Sphingobacteriales</taxon>
        <taxon>environmental samples</taxon>
    </lineage>
</organism>
<dbReference type="Pfam" id="PF09952">
    <property type="entry name" value="AbiEi_2"/>
    <property type="match status" value="1"/>
</dbReference>
<dbReference type="EMBL" id="CADCTQ010000264">
    <property type="protein sequence ID" value="CAA9272254.1"/>
    <property type="molecule type" value="Genomic_DNA"/>
</dbReference>
<dbReference type="InterPro" id="IPR019238">
    <property type="entry name" value="AbiEi_2"/>
</dbReference>
<proteinExistence type="predicted"/>